<dbReference type="InterPro" id="IPR012337">
    <property type="entry name" value="RNaseH-like_sf"/>
</dbReference>
<reference evidence="2" key="1">
    <citation type="submission" date="2018-05" db="EMBL/GenBank/DDBJ databases">
        <title>Draft genome of Mucuna pruriens seed.</title>
        <authorList>
            <person name="Nnadi N.E."/>
            <person name="Vos R."/>
            <person name="Hasami M.H."/>
            <person name="Devisetty U.K."/>
            <person name="Aguiy J.C."/>
        </authorList>
    </citation>
    <scope>NUCLEOTIDE SEQUENCE [LARGE SCALE GENOMIC DNA]</scope>
    <source>
        <strain evidence="2">JCA_2017</strain>
    </source>
</reference>
<dbReference type="GO" id="GO:0004523">
    <property type="term" value="F:RNA-DNA hybrid ribonuclease activity"/>
    <property type="evidence" value="ECO:0007669"/>
    <property type="project" value="InterPro"/>
</dbReference>
<keyword evidence="3" id="KW-1185">Reference proteome</keyword>
<dbReference type="PANTHER" id="PTHR48475:SF2">
    <property type="entry name" value="RIBONUCLEASE H"/>
    <property type="match status" value="1"/>
</dbReference>
<name>A0A371F206_MUCPR</name>
<dbReference type="InterPro" id="IPR036397">
    <property type="entry name" value="RNaseH_sf"/>
</dbReference>
<dbReference type="SUPFAM" id="SSF53098">
    <property type="entry name" value="Ribonuclease H-like"/>
    <property type="match status" value="1"/>
</dbReference>
<dbReference type="AlphaFoldDB" id="A0A371F206"/>
<organism evidence="2 3">
    <name type="scientific">Mucuna pruriens</name>
    <name type="common">Velvet bean</name>
    <name type="synonym">Dolichos pruriens</name>
    <dbReference type="NCBI Taxonomy" id="157652"/>
    <lineage>
        <taxon>Eukaryota</taxon>
        <taxon>Viridiplantae</taxon>
        <taxon>Streptophyta</taxon>
        <taxon>Embryophyta</taxon>
        <taxon>Tracheophyta</taxon>
        <taxon>Spermatophyta</taxon>
        <taxon>Magnoliopsida</taxon>
        <taxon>eudicotyledons</taxon>
        <taxon>Gunneridae</taxon>
        <taxon>Pentapetalae</taxon>
        <taxon>rosids</taxon>
        <taxon>fabids</taxon>
        <taxon>Fabales</taxon>
        <taxon>Fabaceae</taxon>
        <taxon>Papilionoideae</taxon>
        <taxon>50 kb inversion clade</taxon>
        <taxon>NPAAA clade</taxon>
        <taxon>indigoferoid/millettioid clade</taxon>
        <taxon>Phaseoleae</taxon>
        <taxon>Mucuna</taxon>
    </lineage>
</organism>
<dbReference type="EMBL" id="QJKJ01010987">
    <property type="protein sequence ID" value="RDX72264.1"/>
    <property type="molecule type" value="Genomic_DNA"/>
</dbReference>
<evidence type="ECO:0000313" key="2">
    <source>
        <dbReference type="EMBL" id="RDX72264.1"/>
    </source>
</evidence>
<evidence type="ECO:0000313" key="3">
    <source>
        <dbReference type="Proteomes" id="UP000257109"/>
    </source>
</evidence>
<dbReference type="Pfam" id="PF13456">
    <property type="entry name" value="RVT_3"/>
    <property type="match status" value="1"/>
</dbReference>
<dbReference type="InterPro" id="IPR002156">
    <property type="entry name" value="RNaseH_domain"/>
</dbReference>
<dbReference type="OrthoDB" id="5599418at2759"/>
<dbReference type="PROSITE" id="PS50879">
    <property type="entry name" value="RNASE_H_1"/>
    <property type="match status" value="1"/>
</dbReference>
<comment type="caution">
    <text evidence="2">The sequence shown here is derived from an EMBL/GenBank/DDBJ whole genome shotgun (WGS) entry which is preliminary data.</text>
</comment>
<protein>
    <recommendedName>
        <fullName evidence="1">RNase H type-1 domain-containing protein</fullName>
    </recommendedName>
</protein>
<gene>
    <name evidence="2" type="ORF">CR513_48281</name>
</gene>
<sequence length="180" mass="19904">MLASPPILTQPTPGTPLYLYISVSNDAFSAVLIQEKEKEQRPGHDIVVQTDLSIRQVLRKPDLAGRMVLADFIMELTSLESSPAVEGDWYLSIDGSSNHTGSGAGIVLEGSEGVLIEQSLHFEFRASNNQAEYEALLIGMRLAQELEAKRQTAKSDSKLVIRQVNEEYQASDPQLARYQE</sequence>
<dbReference type="Proteomes" id="UP000257109">
    <property type="component" value="Unassembled WGS sequence"/>
</dbReference>
<evidence type="ECO:0000259" key="1">
    <source>
        <dbReference type="PROSITE" id="PS50879"/>
    </source>
</evidence>
<dbReference type="Gene3D" id="3.30.420.10">
    <property type="entry name" value="Ribonuclease H-like superfamily/Ribonuclease H"/>
    <property type="match status" value="1"/>
</dbReference>
<accession>A0A371F206</accession>
<proteinExistence type="predicted"/>
<dbReference type="GO" id="GO:0003676">
    <property type="term" value="F:nucleic acid binding"/>
    <property type="evidence" value="ECO:0007669"/>
    <property type="project" value="InterPro"/>
</dbReference>
<dbReference type="CDD" id="cd09279">
    <property type="entry name" value="RNase_HI_like"/>
    <property type="match status" value="1"/>
</dbReference>
<dbReference type="PANTHER" id="PTHR48475">
    <property type="entry name" value="RIBONUCLEASE H"/>
    <property type="match status" value="1"/>
</dbReference>
<feature type="non-terminal residue" evidence="2">
    <location>
        <position position="1"/>
    </location>
</feature>
<feature type="domain" description="RNase H type-1" evidence="1">
    <location>
        <begin position="85"/>
        <end position="180"/>
    </location>
</feature>